<dbReference type="Pfam" id="PF01903">
    <property type="entry name" value="CbiX"/>
    <property type="match status" value="2"/>
</dbReference>
<name>A0A4Y9F7M6_9DEIN</name>
<dbReference type="RefSeq" id="WP_038042543.1">
    <property type="nucleotide sequence ID" value="NZ_ML214272.1"/>
</dbReference>
<dbReference type="GO" id="GO:0016829">
    <property type="term" value="F:lyase activity"/>
    <property type="evidence" value="ECO:0007669"/>
    <property type="project" value="UniProtKB-KW"/>
</dbReference>
<dbReference type="InterPro" id="IPR002762">
    <property type="entry name" value="CbiX-like"/>
</dbReference>
<evidence type="ECO:0000313" key="6">
    <source>
        <dbReference type="Proteomes" id="UP000297668"/>
    </source>
</evidence>
<dbReference type="EMBL" id="SJZF01000036">
    <property type="protein sequence ID" value="TFU25061.1"/>
    <property type="molecule type" value="Genomic_DNA"/>
</dbReference>
<dbReference type="CDD" id="cd03416">
    <property type="entry name" value="CbiX_SirB_N"/>
    <property type="match status" value="1"/>
</dbReference>
<reference evidence="5 6" key="1">
    <citation type="submission" date="2019-03" db="EMBL/GenBank/DDBJ databases">
        <title>Thermus tengchongensis species for the arsenic transformation mechanism.</title>
        <authorList>
            <person name="Yuan G.C."/>
        </authorList>
    </citation>
    <scope>NUCLEOTIDE SEQUENCE [LARGE SCALE GENOMIC DNA]</scope>
    <source>
        <strain evidence="4 6">15W</strain>
        <strain evidence="3 5">15Y</strain>
    </source>
</reference>
<dbReference type="PANTHER" id="PTHR33542">
    <property type="entry name" value="SIROHYDROCHLORIN FERROCHELATASE, CHLOROPLASTIC"/>
    <property type="match status" value="1"/>
</dbReference>
<evidence type="ECO:0000313" key="3">
    <source>
        <dbReference type="EMBL" id="TFU14279.1"/>
    </source>
</evidence>
<dbReference type="Proteomes" id="UP000297244">
    <property type="component" value="Unassembled WGS sequence"/>
</dbReference>
<proteinExistence type="predicted"/>
<keyword evidence="1" id="KW-0479">Metal-binding</keyword>
<organism evidence="4 6">
    <name type="scientific">Thermus tengchongensis</name>
    <dbReference type="NCBI Taxonomy" id="1214928"/>
    <lineage>
        <taxon>Bacteria</taxon>
        <taxon>Thermotogati</taxon>
        <taxon>Deinococcota</taxon>
        <taxon>Deinococci</taxon>
        <taxon>Thermales</taxon>
        <taxon>Thermaceae</taxon>
        <taxon>Thermus</taxon>
    </lineage>
</organism>
<evidence type="ECO:0000256" key="1">
    <source>
        <dbReference type="ARBA" id="ARBA00022723"/>
    </source>
</evidence>
<dbReference type="Gene3D" id="3.40.30.10">
    <property type="entry name" value="Glutaredoxin"/>
    <property type="match status" value="1"/>
</dbReference>
<dbReference type="CDD" id="cd02980">
    <property type="entry name" value="TRX_Fd_family"/>
    <property type="match status" value="1"/>
</dbReference>
<dbReference type="AlphaFoldDB" id="A0A4Y9F7M6"/>
<dbReference type="SUPFAM" id="SSF52833">
    <property type="entry name" value="Thioredoxin-like"/>
    <property type="match status" value="1"/>
</dbReference>
<evidence type="ECO:0000313" key="4">
    <source>
        <dbReference type="EMBL" id="TFU25061.1"/>
    </source>
</evidence>
<evidence type="ECO:0000313" key="5">
    <source>
        <dbReference type="Proteomes" id="UP000297244"/>
    </source>
</evidence>
<sequence length="370" mass="39860">MKALLVAHGSPDPRAKALARGLQKGLARRLGTEVHLGFIEHDRPTLLEAARNLGAEGGGVVLPLLLLGGGHLKADLPLALEVARREHPGARFLLARALGLHPALVALWAERLRRRGATGEDGAVLVLRGGTDPGANAEGAALARLIEEKAGLPVLPAYASRARPTPAEALARLAAYRPRRAFLLPHLFFRGVVEGRVAARAHRFPVELLPPLMGHPGVVEALSDRYREALEGGYAPCDTCRYRFPIGRFAPRREAQIAGLRALRHALFAPGRHPHGPFTHLLLCTGESCREGGALDLLRELESITMDLRQRGYLQLTPTPCLGRCGRGPVLIAYPEGVVYGGLAPPDLLPLRRAHLEGGEIYAPKLLEVI</sequence>
<dbReference type="InterPro" id="IPR050963">
    <property type="entry name" value="Sirohydro_Cobaltochel/CbiX"/>
</dbReference>
<dbReference type="Proteomes" id="UP000297668">
    <property type="component" value="Unassembled WGS sequence"/>
</dbReference>
<dbReference type="SUPFAM" id="SSF53800">
    <property type="entry name" value="Chelatase"/>
    <property type="match status" value="1"/>
</dbReference>
<dbReference type="STRING" id="1449357.GCA_000744175_01866"/>
<protein>
    <submittedName>
        <fullName evidence="4">Cobalamin biosynthesis protein CbiX</fullName>
    </submittedName>
</protein>
<dbReference type="CDD" id="cd03414">
    <property type="entry name" value="CbiX_SirB_C"/>
    <property type="match status" value="1"/>
</dbReference>
<dbReference type="EMBL" id="SKBL01000038">
    <property type="protein sequence ID" value="TFU14279.1"/>
    <property type="molecule type" value="Genomic_DNA"/>
</dbReference>
<gene>
    <name evidence="3" type="ORF">E0489_12635</name>
    <name evidence="4" type="ORF">E0687_12630</name>
</gene>
<dbReference type="GO" id="GO:0046872">
    <property type="term" value="F:metal ion binding"/>
    <property type="evidence" value="ECO:0007669"/>
    <property type="project" value="UniProtKB-KW"/>
</dbReference>
<dbReference type="InterPro" id="IPR036249">
    <property type="entry name" value="Thioredoxin-like_sf"/>
</dbReference>
<keyword evidence="2" id="KW-0456">Lyase</keyword>
<evidence type="ECO:0000256" key="2">
    <source>
        <dbReference type="ARBA" id="ARBA00023239"/>
    </source>
</evidence>
<accession>A0A4Y9F7M6</accession>
<keyword evidence="5" id="KW-1185">Reference proteome</keyword>
<dbReference type="OrthoDB" id="9800692at2"/>
<comment type="caution">
    <text evidence="4">The sequence shown here is derived from an EMBL/GenBank/DDBJ whole genome shotgun (WGS) entry which is preliminary data.</text>
</comment>
<dbReference type="PANTHER" id="PTHR33542:SF5">
    <property type="entry name" value="FERROCHELATASE CHE1"/>
    <property type="match status" value="1"/>
</dbReference>
<dbReference type="Gene3D" id="3.40.50.1400">
    <property type="match status" value="2"/>
</dbReference>